<dbReference type="Pfam" id="PF00874">
    <property type="entry name" value="PRD"/>
    <property type="match status" value="2"/>
</dbReference>
<dbReference type="Proteomes" id="UP000823611">
    <property type="component" value="Unassembled WGS sequence"/>
</dbReference>
<dbReference type="Pfam" id="PF03123">
    <property type="entry name" value="CAT_RBD"/>
    <property type="match status" value="1"/>
</dbReference>
<reference evidence="3" key="1">
    <citation type="submission" date="2020-10" db="EMBL/GenBank/DDBJ databases">
        <authorList>
            <person name="Gilroy R."/>
        </authorList>
    </citation>
    <scope>NUCLEOTIDE SEQUENCE</scope>
    <source>
        <strain evidence="3">F6-4510</strain>
    </source>
</reference>
<reference evidence="3" key="2">
    <citation type="journal article" date="2021" name="PeerJ">
        <title>Extensive microbial diversity within the chicken gut microbiome revealed by metagenomics and culture.</title>
        <authorList>
            <person name="Gilroy R."/>
            <person name="Ravi A."/>
            <person name="Getino M."/>
            <person name="Pursley I."/>
            <person name="Horton D.L."/>
            <person name="Alikhan N.F."/>
            <person name="Baker D."/>
            <person name="Gharbi K."/>
            <person name="Hall N."/>
            <person name="Watson M."/>
            <person name="Adriaenssens E.M."/>
            <person name="Foster-Nyarko E."/>
            <person name="Jarju S."/>
            <person name="Secka A."/>
            <person name="Antonio M."/>
            <person name="Oren A."/>
            <person name="Chaudhuri R.R."/>
            <person name="La Ragione R."/>
            <person name="Hildebrand F."/>
            <person name="Pallen M.J."/>
        </authorList>
    </citation>
    <scope>NUCLEOTIDE SEQUENCE</scope>
    <source>
        <strain evidence="3">F6-4510</strain>
    </source>
</reference>
<dbReference type="SUPFAM" id="SSF50151">
    <property type="entry name" value="SacY-like RNA-binding domain"/>
    <property type="match status" value="1"/>
</dbReference>
<evidence type="ECO:0000313" key="3">
    <source>
        <dbReference type="EMBL" id="MBO8433853.1"/>
    </source>
</evidence>
<dbReference type="Gene3D" id="2.30.24.10">
    <property type="entry name" value="CAT RNA-binding domain"/>
    <property type="match status" value="1"/>
</dbReference>
<sequence>MYKILRVLNNSGVLVMDLDTKQEIIFIGKGIGFGKRVSENVESFEDSKAYFFEKENPRGNSIQMIKSLDGVYIEIAGNIIEEAEKVFENVDNNILLPLADHIAFAIKRMKDNMEIRNPFANELELLFEKEYGVALKGKDIIKSKLGIDISNDEVGYITLHVHSAVTSDDISDGIDTALIVKESMKMIENSIPNGLEKDSLCYVRIMTHIKYMIARLKIGEKPNIDMSQYIIENFPNSYNIACKVCDFISKKLDKSITDIEKSYLAIHIERIKGLQ</sequence>
<accession>A0A9D9H3Z6</accession>
<feature type="domain" description="PRD" evidence="2">
    <location>
        <begin position="67"/>
        <end position="171"/>
    </location>
</feature>
<dbReference type="SMART" id="SM01061">
    <property type="entry name" value="CAT_RBD"/>
    <property type="match status" value="1"/>
</dbReference>
<dbReference type="AlphaFoldDB" id="A0A9D9H3Z6"/>
<dbReference type="Gene3D" id="1.10.1790.10">
    <property type="entry name" value="PRD domain"/>
    <property type="match status" value="2"/>
</dbReference>
<protein>
    <submittedName>
        <fullName evidence="3">PRD domain-containing protein</fullName>
    </submittedName>
</protein>
<evidence type="ECO:0000313" key="4">
    <source>
        <dbReference type="Proteomes" id="UP000823611"/>
    </source>
</evidence>
<name>A0A9D9H3Z6_9FIRM</name>
<keyword evidence="1" id="KW-0677">Repeat</keyword>
<evidence type="ECO:0000256" key="1">
    <source>
        <dbReference type="ARBA" id="ARBA00022737"/>
    </source>
</evidence>
<dbReference type="PANTHER" id="PTHR30185">
    <property type="entry name" value="CRYPTIC BETA-GLUCOSIDE BGL OPERON ANTITERMINATOR"/>
    <property type="match status" value="1"/>
</dbReference>
<dbReference type="GO" id="GO:0003723">
    <property type="term" value="F:RNA binding"/>
    <property type="evidence" value="ECO:0007669"/>
    <property type="project" value="InterPro"/>
</dbReference>
<dbReference type="EMBL" id="JADIMX010000019">
    <property type="protein sequence ID" value="MBO8433853.1"/>
    <property type="molecule type" value="Genomic_DNA"/>
</dbReference>
<proteinExistence type="predicted"/>
<evidence type="ECO:0000259" key="2">
    <source>
        <dbReference type="PROSITE" id="PS51372"/>
    </source>
</evidence>
<organism evidence="3 4">
    <name type="scientific">Candidatus Fimicola merdigallinarum</name>
    <dbReference type="NCBI Taxonomy" id="2840819"/>
    <lineage>
        <taxon>Bacteria</taxon>
        <taxon>Bacillati</taxon>
        <taxon>Bacillota</taxon>
        <taxon>Clostridia</taxon>
        <taxon>Lachnospirales</taxon>
        <taxon>Lachnospiraceae</taxon>
        <taxon>Lachnospiraceae incertae sedis</taxon>
        <taxon>Candidatus Fimicola</taxon>
    </lineage>
</organism>
<dbReference type="InterPro" id="IPR050661">
    <property type="entry name" value="BglG_antiterminators"/>
</dbReference>
<gene>
    <name evidence="3" type="ORF">IAC55_00845</name>
</gene>
<comment type="caution">
    <text evidence="3">The sequence shown here is derived from an EMBL/GenBank/DDBJ whole genome shotgun (WGS) entry which is preliminary data.</text>
</comment>
<dbReference type="InterPro" id="IPR004341">
    <property type="entry name" value="CAT_RNA-bd_dom"/>
</dbReference>
<dbReference type="PROSITE" id="PS51372">
    <property type="entry name" value="PRD_2"/>
    <property type="match status" value="2"/>
</dbReference>
<dbReference type="InterPro" id="IPR036650">
    <property type="entry name" value="CAT_RNA-bd_dom_sf"/>
</dbReference>
<dbReference type="PANTHER" id="PTHR30185:SF16">
    <property type="entry name" value="PROTEIN GLCT"/>
    <property type="match status" value="1"/>
</dbReference>
<dbReference type="InterPro" id="IPR011608">
    <property type="entry name" value="PRD"/>
</dbReference>
<dbReference type="GO" id="GO:0006355">
    <property type="term" value="P:regulation of DNA-templated transcription"/>
    <property type="evidence" value="ECO:0007669"/>
    <property type="project" value="InterPro"/>
</dbReference>
<feature type="domain" description="PRD" evidence="2">
    <location>
        <begin position="172"/>
        <end position="275"/>
    </location>
</feature>
<dbReference type="InterPro" id="IPR036634">
    <property type="entry name" value="PRD_sf"/>
</dbReference>
<dbReference type="SUPFAM" id="SSF63520">
    <property type="entry name" value="PTS-regulatory domain, PRD"/>
    <property type="match status" value="2"/>
</dbReference>